<dbReference type="GO" id="GO:0005524">
    <property type="term" value="F:ATP binding"/>
    <property type="evidence" value="ECO:0007669"/>
    <property type="project" value="UniProtKB-KW"/>
</dbReference>
<dbReference type="GO" id="GO:0016787">
    <property type="term" value="F:hydrolase activity"/>
    <property type="evidence" value="ECO:0007669"/>
    <property type="project" value="UniProtKB-KW"/>
</dbReference>
<gene>
    <name evidence="5" type="ORF">BFR47_15770</name>
</gene>
<reference evidence="5 6" key="1">
    <citation type="submission" date="2016-07" db="EMBL/GenBank/DDBJ databases">
        <title>Draft Genome Sequence of Oceanisphaera psychrotolerans, isolated from coastal sediment samples.</title>
        <authorList>
            <person name="Zhuo S."/>
            <person name="Ruan Z."/>
        </authorList>
    </citation>
    <scope>NUCLEOTIDE SEQUENCE [LARGE SCALE GENOMIC DNA]</scope>
    <source>
        <strain evidence="5 6">LAM-WHM-ZC</strain>
    </source>
</reference>
<name>A0A1J4QE73_9GAMM</name>
<accession>A0A1J4QE73</accession>
<evidence type="ECO:0000313" key="6">
    <source>
        <dbReference type="Proteomes" id="UP000243073"/>
    </source>
</evidence>
<protein>
    <submittedName>
        <fullName evidence="5">Allophanate hydrolase</fullName>
    </submittedName>
</protein>
<dbReference type="SUPFAM" id="SSF50891">
    <property type="entry name" value="Cyclophilin-like"/>
    <property type="match status" value="1"/>
</dbReference>
<dbReference type="AlphaFoldDB" id="A0A1J4QE73"/>
<dbReference type="InterPro" id="IPR003778">
    <property type="entry name" value="CT_A_B"/>
</dbReference>
<proteinExistence type="predicted"/>
<dbReference type="SMART" id="SM00797">
    <property type="entry name" value="AHS2"/>
    <property type="match status" value="1"/>
</dbReference>
<keyword evidence="1" id="KW-0547">Nucleotide-binding</keyword>
<keyword evidence="3" id="KW-0067">ATP-binding</keyword>
<dbReference type="PANTHER" id="PTHR43309">
    <property type="entry name" value="5-OXOPROLINASE SUBUNIT C"/>
    <property type="match status" value="1"/>
</dbReference>
<dbReference type="Gene3D" id="2.40.100.10">
    <property type="entry name" value="Cyclophilin-like"/>
    <property type="match status" value="1"/>
</dbReference>
<evidence type="ECO:0000256" key="3">
    <source>
        <dbReference type="ARBA" id="ARBA00022840"/>
    </source>
</evidence>
<comment type="caution">
    <text evidence="5">The sequence shown here is derived from an EMBL/GenBank/DDBJ whole genome shotgun (WGS) entry which is preliminary data.</text>
</comment>
<dbReference type="Pfam" id="PF02626">
    <property type="entry name" value="CT_A_B"/>
    <property type="match status" value="1"/>
</dbReference>
<dbReference type="STRING" id="1414654.BFR47_15770"/>
<dbReference type="InterPro" id="IPR052708">
    <property type="entry name" value="PxpC"/>
</dbReference>
<organism evidence="5 6">
    <name type="scientific">Oceanisphaera psychrotolerans</name>
    <dbReference type="NCBI Taxonomy" id="1414654"/>
    <lineage>
        <taxon>Bacteria</taxon>
        <taxon>Pseudomonadati</taxon>
        <taxon>Pseudomonadota</taxon>
        <taxon>Gammaproteobacteria</taxon>
        <taxon>Aeromonadales</taxon>
        <taxon>Aeromonadaceae</taxon>
        <taxon>Oceanisphaera</taxon>
    </lineage>
</organism>
<sequence length="323" mass="35488">MTYFTPGPLSLIQDLGRHGHQHIGVSPGGPMDEHAFLWANRLLDNPLNAPQIEITMGQFSCQFQADTTIALTGADMSATVNGQPVAVWQSLHIRAGDQLSLSGARRGIRTYLAVKDGFRVTGILNSCATVMRDGLGGADRRGGKLAAQDLLEYKVTSPIPTRQVPQQFIPEYGQDISLNVIPGYQYDRFDKAERERFFSAEYTVTPQMDRMGYRLSGTAIHCQTTSLVSEGIALGAIQIPADGQPIILMRDRQTIGGYPKIGCVTARDLSTLAQCQPGAKVRFIEKDLYQAEAERVIEHHFFQGYVGKKHAEQILNQLTGPAE</sequence>
<evidence type="ECO:0000313" key="5">
    <source>
        <dbReference type="EMBL" id="OIN08080.1"/>
    </source>
</evidence>
<dbReference type="InterPro" id="IPR029000">
    <property type="entry name" value="Cyclophilin-like_dom_sf"/>
</dbReference>
<evidence type="ECO:0000256" key="2">
    <source>
        <dbReference type="ARBA" id="ARBA00022801"/>
    </source>
</evidence>
<dbReference type="NCBIfam" id="TIGR00724">
    <property type="entry name" value="urea_amlyse_rel"/>
    <property type="match status" value="1"/>
</dbReference>
<evidence type="ECO:0000256" key="1">
    <source>
        <dbReference type="ARBA" id="ARBA00022741"/>
    </source>
</evidence>
<dbReference type="EMBL" id="MDKE01000029">
    <property type="protein sequence ID" value="OIN08080.1"/>
    <property type="molecule type" value="Genomic_DNA"/>
</dbReference>
<keyword evidence="2 5" id="KW-0378">Hydrolase</keyword>
<dbReference type="PANTHER" id="PTHR43309:SF4">
    <property type="entry name" value="CARBOXYLTRANSFERASE DOMAIN-CONTAINING PROTEIN"/>
    <property type="match status" value="1"/>
</dbReference>
<keyword evidence="6" id="KW-1185">Reference proteome</keyword>
<evidence type="ECO:0000259" key="4">
    <source>
        <dbReference type="SMART" id="SM00797"/>
    </source>
</evidence>
<feature type="domain" description="Carboxyltransferase" evidence="4">
    <location>
        <begin position="22"/>
        <end position="302"/>
    </location>
</feature>
<dbReference type="Proteomes" id="UP000243073">
    <property type="component" value="Unassembled WGS sequence"/>
</dbReference>